<feature type="transmembrane region" description="Helical" evidence="5">
    <location>
        <begin position="66"/>
        <end position="87"/>
    </location>
</feature>
<protein>
    <recommendedName>
        <fullName evidence="5">Protein-S-isoprenylcysteine O-methyltransferase</fullName>
        <ecNumber evidence="5">2.1.1.100</ecNumber>
    </recommendedName>
</protein>
<keyword evidence="5" id="KW-0949">S-adenosyl-L-methionine</keyword>
<keyword evidence="3 5" id="KW-1133">Transmembrane helix</keyword>
<keyword evidence="5" id="KW-0808">Transferase</keyword>
<evidence type="ECO:0000256" key="4">
    <source>
        <dbReference type="ARBA" id="ARBA00023136"/>
    </source>
</evidence>
<dbReference type="PANTHER" id="PTHR12714">
    <property type="entry name" value="PROTEIN-S ISOPRENYLCYSTEINE O-METHYLTRANSFERASE"/>
    <property type="match status" value="1"/>
</dbReference>
<evidence type="ECO:0000256" key="2">
    <source>
        <dbReference type="ARBA" id="ARBA00022692"/>
    </source>
</evidence>
<name>A0AAD7TTI3_9APHY</name>
<comment type="subcellular location">
    <subcellularLocation>
        <location evidence="5">Endoplasmic reticulum membrane</location>
        <topology evidence="5">Multi-pass membrane protein</topology>
    </subcellularLocation>
    <subcellularLocation>
        <location evidence="1">Membrane</location>
        <topology evidence="1">Multi-pass membrane protein</topology>
    </subcellularLocation>
</comment>
<keyword evidence="2 5" id="KW-0812">Transmembrane</keyword>
<organism evidence="6 7">
    <name type="scientific">Trametes cubensis</name>
    <dbReference type="NCBI Taxonomy" id="1111947"/>
    <lineage>
        <taxon>Eukaryota</taxon>
        <taxon>Fungi</taxon>
        <taxon>Dikarya</taxon>
        <taxon>Basidiomycota</taxon>
        <taxon>Agaricomycotina</taxon>
        <taxon>Agaricomycetes</taxon>
        <taxon>Polyporales</taxon>
        <taxon>Polyporaceae</taxon>
        <taxon>Trametes</taxon>
    </lineage>
</organism>
<feature type="transmembrane region" description="Helical" evidence="5">
    <location>
        <begin position="26"/>
        <end position="46"/>
    </location>
</feature>
<reference evidence="6" key="1">
    <citation type="submission" date="2022-11" db="EMBL/GenBank/DDBJ databases">
        <title>Genome Sequence of Cubamyces cubensis.</title>
        <authorList>
            <person name="Buettner E."/>
        </authorList>
    </citation>
    <scope>NUCLEOTIDE SEQUENCE</scope>
    <source>
        <strain evidence="6">MPL-01</strain>
    </source>
</reference>
<dbReference type="EC" id="2.1.1.100" evidence="5"/>
<dbReference type="GO" id="GO:0005789">
    <property type="term" value="C:endoplasmic reticulum membrane"/>
    <property type="evidence" value="ECO:0007669"/>
    <property type="project" value="UniProtKB-SubCell"/>
</dbReference>
<dbReference type="GO" id="GO:0004671">
    <property type="term" value="F:protein C-terminal S-isoprenylcysteine carboxyl O-methyltransferase activity"/>
    <property type="evidence" value="ECO:0007669"/>
    <property type="project" value="UniProtKB-EC"/>
</dbReference>
<keyword evidence="5" id="KW-0489">Methyltransferase</keyword>
<evidence type="ECO:0000256" key="1">
    <source>
        <dbReference type="ARBA" id="ARBA00004141"/>
    </source>
</evidence>
<dbReference type="Gene3D" id="1.20.120.1630">
    <property type="match status" value="1"/>
</dbReference>
<proteinExistence type="inferred from homology"/>
<sequence>MTATARFEARDPARNVIRWFPRACKAIVWTIVLCEIAAILASWNASTPVSKLTLSLLTFGGHPTPLKVYMSPAFLAGWAMVISGTLLRDVCYRYLGDQFTVALSIAEGHKLVTEGPYSIVRHPSYTAWIIVSTGLVITETCRGSWVAQCGILDSSVGKIGVVVYVILHMRICIIAVHRTAEEDKALRETFGEEWVRWAKRTPYLICPGLY</sequence>
<keyword evidence="4 5" id="KW-0472">Membrane</keyword>
<dbReference type="InterPro" id="IPR007269">
    <property type="entry name" value="ICMT_MeTrfase"/>
</dbReference>
<gene>
    <name evidence="6" type="ORF">ONZ51_g6290</name>
</gene>
<accession>A0AAD7TTI3</accession>
<keyword evidence="7" id="KW-1185">Reference proteome</keyword>
<dbReference type="Pfam" id="PF04140">
    <property type="entry name" value="ICMT"/>
    <property type="match status" value="1"/>
</dbReference>
<evidence type="ECO:0000313" key="6">
    <source>
        <dbReference type="EMBL" id="KAJ8481012.1"/>
    </source>
</evidence>
<keyword evidence="5" id="KW-0256">Endoplasmic reticulum</keyword>
<evidence type="ECO:0000256" key="3">
    <source>
        <dbReference type="ARBA" id="ARBA00022989"/>
    </source>
</evidence>
<dbReference type="Proteomes" id="UP001215151">
    <property type="component" value="Unassembled WGS sequence"/>
</dbReference>
<evidence type="ECO:0000313" key="7">
    <source>
        <dbReference type="Proteomes" id="UP001215151"/>
    </source>
</evidence>
<dbReference type="PANTHER" id="PTHR12714:SF9">
    <property type="entry name" value="PROTEIN-S-ISOPRENYLCYSTEINE O-METHYLTRANSFERASE"/>
    <property type="match status" value="1"/>
</dbReference>
<comment type="catalytic activity">
    <reaction evidence="5">
        <text>[protein]-C-terminal S-[(2E,6E)-farnesyl]-L-cysteine + S-adenosyl-L-methionine = [protein]-C-terminal S-[(2E,6E)-farnesyl]-L-cysteine methyl ester + S-adenosyl-L-homocysteine</text>
        <dbReference type="Rhea" id="RHEA:21672"/>
        <dbReference type="Rhea" id="RHEA-COMP:12125"/>
        <dbReference type="Rhea" id="RHEA-COMP:12126"/>
        <dbReference type="ChEBI" id="CHEBI:57856"/>
        <dbReference type="ChEBI" id="CHEBI:59789"/>
        <dbReference type="ChEBI" id="CHEBI:90510"/>
        <dbReference type="ChEBI" id="CHEBI:90511"/>
        <dbReference type="EC" id="2.1.1.100"/>
    </reaction>
</comment>
<dbReference type="EMBL" id="JAPEVG010000148">
    <property type="protein sequence ID" value="KAJ8481012.1"/>
    <property type="molecule type" value="Genomic_DNA"/>
</dbReference>
<dbReference type="AlphaFoldDB" id="A0AAD7TTI3"/>
<comment type="similarity">
    <text evidence="5">Belongs to the class VI-like SAM-binding methyltransferase superfamily. Isoprenylcysteine carboxyl methyltransferase family.</text>
</comment>
<dbReference type="GO" id="GO:0032259">
    <property type="term" value="P:methylation"/>
    <property type="evidence" value="ECO:0007669"/>
    <property type="project" value="UniProtKB-KW"/>
</dbReference>
<comment type="caution">
    <text evidence="5">Lacks conserved residue(s) required for the propagation of feature annotation.</text>
</comment>
<evidence type="ECO:0000256" key="5">
    <source>
        <dbReference type="RuleBase" id="RU362022"/>
    </source>
</evidence>
<comment type="caution">
    <text evidence="6">The sequence shown here is derived from an EMBL/GenBank/DDBJ whole genome shotgun (WGS) entry which is preliminary data.</text>
</comment>